<dbReference type="Gene3D" id="3.30.40.10">
    <property type="entry name" value="Zinc/RING finger domain, C3HC4 (zinc finger)"/>
    <property type="match status" value="1"/>
</dbReference>
<dbReference type="AlphaFoldDB" id="A0A814D7D6"/>
<protein>
    <submittedName>
        <fullName evidence="1">Uncharacterized protein</fullName>
    </submittedName>
</protein>
<gene>
    <name evidence="1" type="ORF">XAT740_LOCUS10782</name>
</gene>
<keyword evidence="2" id="KW-1185">Reference proteome</keyword>
<dbReference type="Proteomes" id="UP000663828">
    <property type="component" value="Unassembled WGS sequence"/>
</dbReference>
<evidence type="ECO:0000313" key="2">
    <source>
        <dbReference type="Proteomes" id="UP000663828"/>
    </source>
</evidence>
<proteinExistence type="predicted"/>
<accession>A0A814D7D6</accession>
<dbReference type="EMBL" id="CAJNOR010000581">
    <property type="protein sequence ID" value="CAF0953250.1"/>
    <property type="molecule type" value="Genomic_DNA"/>
</dbReference>
<name>A0A814D7D6_ADIRI</name>
<organism evidence="1 2">
    <name type="scientific">Adineta ricciae</name>
    <name type="common">Rotifer</name>
    <dbReference type="NCBI Taxonomy" id="249248"/>
    <lineage>
        <taxon>Eukaryota</taxon>
        <taxon>Metazoa</taxon>
        <taxon>Spiralia</taxon>
        <taxon>Gnathifera</taxon>
        <taxon>Rotifera</taxon>
        <taxon>Eurotatoria</taxon>
        <taxon>Bdelloidea</taxon>
        <taxon>Adinetida</taxon>
        <taxon>Adinetidae</taxon>
        <taxon>Adineta</taxon>
    </lineage>
</organism>
<comment type="caution">
    <text evidence="1">The sequence shown here is derived from an EMBL/GenBank/DDBJ whole genome shotgun (WGS) entry which is preliminary data.</text>
</comment>
<evidence type="ECO:0000313" key="1">
    <source>
        <dbReference type="EMBL" id="CAF0953250.1"/>
    </source>
</evidence>
<sequence>MPDRGFRNDMKTLKIVCAQCDWHGSFKDYEAHFNESHPNPICEFCGEQFTSNIRLDEHKQKECTEITQPCPLVEYGCLSSVRRIELGDHYLSDIHQNAIISAVRRLSVKPAHDQSERGSTMDVDVAPNIAGSLATTTTTSETLSTSMQEVYEAINTLASGTQTLNDETLRVSSESVRLQSSVESLTQELTSLKLSIEEQGAFLDGIKPNQEILQQEVASLKQKVDDAQYVS</sequence>
<dbReference type="InterPro" id="IPR013083">
    <property type="entry name" value="Znf_RING/FYVE/PHD"/>
</dbReference>
<feature type="non-terminal residue" evidence="1">
    <location>
        <position position="1"/>
    </location>
</feature>
<reference evidence="1" key="1">
    <citation type="submission" date="2021-02" db="EMBL/GenBank/DDBJ databases">
        <authorList>
            <person name="Nowell W R."/>
        </authorList>
    </citation>
    <scope>NUCLEOTIDE SEQUENCE</scope>
</reference>